<sequence length="41" mass="4886">MNNYILYNVLYCDTNKNNLIILYLLLNFIYKNNRVKSVPGC</sequence>
<evidence type="ECO:0000313" key="1">
    <source>
        <dbReference type="EMBL" id="CAO81217.1"/>
    </source>
</evidence>
<dbReference type="STRING" id="459349.CLOAM1363"/>
<dbReference type="EMBL" id="CU466930">
    <property type="protein sequence ID" value="CAO81217.1"/>
    <property type="molecule type" value="Genomic_DNA"/>
</dbReference>
<dbReference type="Proteomes" id="UP000002019">
    <property type="component" value="Chromosome"/>
</dbReference>
<proteinExistence type="predicted"/>
<keyword evidence="2" id="KW-1185">Reference proteome</keyword>
<accession>B0VJ16</accession>
<name>B0VJ16_CLOAI</name>
<evidence type="ECO:0000313" key="2">
    <source>
        <dbReference type="Proteomes" id="UP000002019"/>
    </source>
</evidence>
<dbReference type="HOGENOM" id="CLU_3267778_0_0_0"/>
<gene>
    <name evidence="1" type="ordered locus">CLOAM1363</name>
</gene>
<organism evidence="1 2">
    <name type="scientific">Cloacimonas acidaminovorans (strain Evry)</name>
    <dbReference type="NCBI Taxonomy" id="459349"/>
    <lineage>
        <taxon>Bacteria</taxon>
        <taxon>Pseudomonadati</taxon>
        <taxon>Candidatus Cloacimonadota</taxon>
        <taxon>Candidatus Cloacimonadia</taxon>
        <taxon>Candidatus Cloacimonadales</taxon>
        <taxon>Candidatus Cloacimonadaceae</taxon>
        <taxon>Candidatus Cloacimonas</taxon>
    </lineage>
</organism>
<protein>
    <submittedName>
        <fullName evidence="1">Uncharacterized protein</fullName>
    </submittedName>
</protein>
<dbReference type="KEGG" id="caci:CLOAM1363"/>
<reference evidence="1 2" key="1">
    <citation type="journal article" date="2008" name="J. Bacteriol.">
        <title>'Candidatus Cloacamonas acidaminovorans': genome sequence reconstruction provides a first glimpse of a new bacterial division.</title>
        <authorList>
            <person name="Pelletier E."/>
            <person name="Kreimeyer A."/>
            <person name="Bocs S."/>
            <person name="Rouy Z."/>
            <person name="Gyapay G."/>
            <person name="Chouari R."/>
            <person name="Riviere D."/>
            <person name="Ganesan A."/>
            <person name="Daegelen P."/>
            <person name="Sghir A."/>
            <person name="Cohen G.N."/>
            <person name="Medigue C."/>
            <person name="Weissenbach J."/>
            <person name="Le Paslier D."/>
        </authorList>
    </citation>
    <scope>NUCLEOTIDE SEQUENCE [LARGE SCALE GENOMIC DNA]</scope>
    <source>
        <strain evidence="2">Evry</strain>
    </source>
</reference>
<dbReference type="AlphaFoldDB" id="B0VJ16"/>